<name>A0A316U1R1_9BASI</name>
<feature type="compositionally biased region" description="Low complexity" evidence="2">
    <location>
        <begin position="480"/>
        <end position="498"/>
    </location>
</feature>
<organism evidence="3 4">
    <name type="scientific">Pseudomicrostroma glucosiphilum</name>
    <dbReference type="NCBI Taxonomy" id="1684307"/>
    <lineage>
        <taxon>Eukaryota</taxon>
        <taxon>Fungi</taxon>
        <taxon>Dikarya</taxon>
        <taxon>Basidiomycota</taxon>
        <taxon>Ustilaginomycotina</taxon>
        <taxon>Exobasidiomycetes</taxon>
        <taxon>Microstromatales</taxon>
        <taxon>Microstromatales incertae sedis</taxon>
        <taxon>Pseudomicrostroma</taxon>
    </lineage>
</organism>
<dbReference type="STRING" id="1684307.A0A316U1R1"/>
<keyword evidence="4" id="KW-1185">Reference proteome</keyword>
<accession>A0A316U1R1</accession>
<evidence type="ECO:0000313" key="3">
    <source>
        <dbReference type="EMBL" id="PWN19312.1"/>
    </source>
</evidence>
<dbReference type="Proteomes" id="UP000245942">
    <property type="component" value="Unassembled WGS sequence"/>
</dbReference>
<dbReference type="GeneID" id="37017073"/>
<keyword evidence="1" id="KW-0175">Coiled coil</keyword>
<gene>
    <name evidence="3" type="ORF">BCV69DRAFT_50634</name>
</gene>
<sequence>MKCGEVTNISKRLAEKDGANRALEVRYEDLLIANAELQKAKEDLERCLGAAEGREVQLREQLEQSTDVLGRRQSELKAAQEEAAGISNKLSEANAQLDLAAQAAKAAEQRQQEMIAVRDEIALEIERLQKEKHAVESRLQDATDSLRICQKGAEQTTKLSEERAVRVDELKAECRELRQTEERLKKQLNHQHEMESALAAEKARSGTLAQSIDSLKGRLGEISSDKAAAEATVVQLRSQLETLQRRCEELTDDYEGAQDGNRTATESIRRLRNDLEAAEKRVAQGATDLADLNEKYSEVIEIVENNKADLEDAHRVISDLEGKITEIEEQESGTAHTLQNALQNQEDLEATLASERKDRLEEITALREKTNGLEKDILSVKQEKEKLLTQVKTLEDVQAKSVEKENTVMERARRGLLTRAEVELCNYSAALQRDQNQREMCKKDNEIKRLEFERRGLEAKIFQAHAARSQNPQTSTRRTLSVLMESSSSSGLSDAGSSPDRSGPGEASTSTEEASANSHAAAPAPAAPITRRSSRFSTRATMASTGATGSGRQPRESIAPDSLGAAVDESPSTDCD</sequence>
<evidence type="ECO:0000256" key="1">
    <source>
        <dbReference type="SAM" id="Coils"/>
    </source>
</evidence>
<dbReference type="Gene3D" id="1.10.287.1490">
    <property type="match status" value="1"/>
</dbReference>
<evidence type="ECO:0000256" key="2">
    <source>
        <dbReference type="SAM" id="MobiDB-lite"/>
    </source>
</evidence>
<reference evidence="3 4" key="1">
    <citation type="journal article" date="2018" name="Mol. Biol. Evol.">
        <title>Broad Genomic Sampling Reveals a Smut Pathogenic Ancestry of the Fungal Clade Ustilaginomycotina.</title>
        <authorList>
            <person name="Kijpornyongpan T."/>
            <person name="Mondo S.J."/>
            <person name="Barry K."/>
            <person name="Sandor L."/>
            <person name="Lee J."/>
            <person name="Lipzen A."/>
            <person name="Pangilinan J."/>
            <person name="LaButti K."/>
            <person name="Hainaut M."/>
            <person name="Henrissat B."/>
            <person name="Grigoriev I.V."/>
            <person name="Spatafora J.W."/>
            <person name="Aime M.C."/>
        </authorList>
    </citation>
    <scope>NUCLEOTIDE SEQUENCE [LARGE SCALE GENOMIC DNA]</scope>
    <source>
        <strain evidence="3 4">MCA 4718</strain>
    </source>
</reference>
<feature type="coiled-coil region" evidence="1">
    <location>
        <begin position="226"/>
        <end position="397"/>
    </location>
</feature>
<dbReference type="EMBL" id="KZ819332">
    <property type="protein sequence ID" value="PWN19312.1"/>
    <property type="molecule type" value="Genomic_DNA"/>
</dbReference>
<evidence type="ECO:0000313" key="4">
    <source>
        <dbReference type="Proteomes" id="UP000245942"/>
    </source>
</evidence>
<dbReference type="SUPFAM" id="SSF57997">
    <property type="entry name" value="Tropomyosin"/>
    <property type="match status" value="1"/>
</dbReference>
<feature type="coiled-coil region" evidence="1">
    <location>
        <begin position="20"/>
        <end position="194"/>
    </location>
</feature>
<dbReference type="RefSeq" id="XP_025346472.1">
    <property type="nucleotide sequence ID" value="XM_025495339.1"/>
</dbReference>
<protein>
    <submittedName>
        <fullName evidence="3">Uncharacterized protein</fullName>
    </submittedName>
</protein>
<feature type="compositionally biased region" description="Polar residues" evidence="2">
    <location>
        <begin position="468"/>
        <end position="479"/>
    </location>
</feature>
<feature type="region of interest" description="Disordered" evidence="2">
    <location>
        <begin position="463"/>
        <end position="576"/>
    </location>
</feature>
<dbReference type="AlphaFoldDB" id="A0A316U1R1"/>
<proteinExistence type="predicted"/>
<feature type="compositionally biased region" description="Low complexity" evidence="2">
    <location>
        <begin position="506"/>
        <end position="545"/>
    </location>
</feature>
<dbReference type="OrthoDB" id="3359825at2759"/>